<proteinExistence type="inferred from homology"/>
<dbReference type="InterPro" id="IPR001338">
    <property type="entry name" value="Class_I_Hydrophobin"/>
</dbReference>
<evidence type="ECO:0000256" key="1">
    <source>
        <dbReference type="ARBA" id="ARBA00023157"/>
    </source>
</evidence>
<comment type="caution">
    <text evidence="3">The sequence shown here is derived from an EMBL/GenBank/DDBJ whole genome shotgun (WGS) entry which is preliminary data.</text>
</comment>
<gene>
    <name evidence="3" type="ORF">BFJ72_g14990</name>
</gene>
<keyword evidence="2" id="KW-0732">Signal</keyword>
<feature type="signal peptide" evidence="2">
    <location>
        <begin position="1"/>
        <end position="16"/>
    </location>
</feature>
<accession>A0A420RV07</accession>
<feature type="chain" id="PRO_5018818006" description="Hydrophobin" evidence="2">
    <location>
        <begin position="17"/>
        <end position="121"/>
    </location>
</feature>
<evidence type="ECO:0000313" key="4">
    <source>
        <dbReference type="Proteomes" id="UP000283569"/>
    </source>
</evidence>
<keyword evidence="2" id="KW-0964">Secreted</keyword>
<evidence type="ECO:0000313" key="3">
    <source>
        <dbReference type="EMBL" id="RKL20889.1"/>
    </source>
</evidence>
<dbReference type="GO" id="GO:0009277">
    <property type="term" value="C:fungal-type cell wall"/>
    <property type="evidence" value="ECO:0007669"/>
    <property type="project" value="InterPro"/>
</dbReference>
<dbReference type="SMART" id="SM00075">
    <property type="entry name" value="HYDRO"/>
    <property type="match status" value="1"/>
</dbReference>
<keyword evidence="2" id="KW-0134">Cell wall</keyword>
<comment type="subcellular location">
    <subcellularLocation>
        <location evidence="2">Secreted</location>
        <location evidence="2">Cell wall</location>
    </subcellularLocation>
</comment>
<protein>
    <recommendedName>
        <fullName evidence="2">Hydrophobin</fullName>
    </recommendedName>
</protein>
<keyword evidence="1 2" id="KW-1015">Disulfide bond</keyword>
<sequence>MHFFTIVGLLAAAAAASPQVKSFPPMHQITPAQANQACDNNMEIHCCNEKKEEDNHLFPSLSGLKLFGQCSKINLDVMGGGTDLLNKQCQSNAACCHGSTSNASGGLINIALPCVALSSLI</sequence>
<name>A0A420RV07_GIBIN</name>
<comment type="similarity">
    <text evidence="2">Belongs to the fungal hydrophobin family.</text>
</comment>
<dbReference type="Proteomes" id="UP000283569">
    <property type="component" value="Unassembled WGS sequence"/>
</dbReference>
<reference evidence="3 4" key="1">
    <citation type="journal article" date="2018" name="Sci. Rep.">
        <title>Characterisation of pathogen-specific regions and novel effector candidates in Fusarium oxysporum f. sp. cepae.</title>
        <authorList>
            <person name="Armitage A.D."/>
            <person name="Taylor A."/>
            <person name="Sobczyk M.K."/>
            <person name="Baxter L."/>
            <person name="Greenfield B.P."/>
            <person name="Bates H.J."/>
            <person name="Wilson F."/>
            <person name="Jackson A.C."/>
            <person name="Ott S."/>
            <person name="Harrison R.J."/>
            <person name="Clarkson J.P."/>
        </authorList>
    </citation>
    <scope>NUCLEOTIDE SEQUENCE [LARGE SCALE GENOMIC DNA]</scope>
    <source>
        <strain evidence="3 4">Fp_A8</strain>
    </source>
</reference>
<dbReference type="EMBL" id="MRDB01000155">
    <property type="protein sequence ID" value="RKL20889.1"/>
    <property type="molecule type" value="Genomic_DNA"/>
</dbReference>
<organism evidence="3 4">
    <name type="scientific">Gibberella intermedia</name>
    <name type="common">Bulb rot disease fungus</name>
    <name type="synonym">Fusarium proliferatum</name>
    <dbReference type="NCBI Taxonomy" id="948311"/>
    <lineage>
        <taxon>Eukaryota</taxon>
        <taxon>Fungi</taxon>
        <taxon>Dikarya</taxon>
        <taxon>Ascomycota</taxon>
        <taxon>Pezizomycotina</taxon>
        <taxon>Sordariomycetes</taxon>
        <taxon>Hypocreomycetidae</taxon>
        <taxon>Hypocreales</taxon>
        <taxon>Nectriaceae</taxon>
        <taxon>Fusarium</taxon>
        <taxon>Fusarium fujikuroi species complex</taxon>
    </lineage>
</organism>
<evidence type="ECO:0000256" key="2">
    <source>
        <dbReference type="RuleBase" id="RU365009"/>
    </source>
</evidence>
<dbReference type="GO" id="GO:0005199">
    <property type="term" value="F:structural constituent of cell wall"/>
    <property type="evidence" value="ECO:0007669"/>
    <property type="project" value="InterPro"/>
</dbReference>
<dbReference type="Pfam" id="PF01185">
    <property type="entry name" value="Hydrophobin"/>
    <property type="match status" value="1"/>
</dbReference>
<dbReference type="AlphaFoldDB" id="A0A420RV07"/>